<dbReference type="EMBL" id="CP019606">
    <property type="protein sequence ID" value="AQP47615.1"/>
    <property type="molecule type" value="Genomic_DNA"/>
</dbReference>
<protein>
    <submittedName>
        <fullName evidence="2">Uncharacterized protein</fullName>
    </submittedName>
</protein>
<accession>A0A1Q2CNH1</accession>
<feature type="transmembrane region" description="Helical" evidence="1">
    <location>
        <begin position="48"/>
        <end position="67"/>
    </location>
</feature>
<keyword evidence="1" id="KW-0812">Transmembrane</keyword>
<feature type="transmembrane region" description="Helical" evidence="1">
    <location>
        <begin position="212"/>
        <end position="233"/>
    </location>
</feature>
<feature type="transmembrane region" description="Helical" evidence="1">
    <location>
        <begin position="253"/>
        <end position="273"/>
    </location>
</feature>
<dbReference type="Proteomes" id="UP000188145">
    <property type="component" value="Chromosome"/>
</dbReference>
<organism evidence="2 3">
    <name type="scientific">Tessaracoccus aquimaris</name>
    <dbReference type="NCBI Taxonomy" id="1332264"/>
    <lineage>
        <taxon>Bacteria</taxon>
        <taxon>Bacillati</taxon>
        <taxon>Actinomycetota</taxon>
        <taxon>Actinomycetes</taxon>
        <taxon>Propionibacteriales</taxon>
        <taxon>Propionibacteriaceae</taxon>
        <taxon>Tessaracoccus</taxon>
    </lineage>
</organism>
<evidence type="ECO:0000313" key="2">
    <source>
        <dbReference type="EMBL" id="AQP47615.1"/>
    </source>
</evidence>
<feature type="transmembrane region" description="Helical" evidence="1">
    <location>
        <begin position="188"/>
        <end position="205"/>
    </location>
</feature>
<evidence type="ECO:0000313" key="3">
    <source>
        <dbReference type="Proteomes" id="UP000188145"/>
    </source>
</evidence>
<keyword evidence="3" id="KW-1185">Reference proteome</keyword>
<dbReference type="RefSeq" id="WP_077685942.1">
    <property type="nucleotide sequence ID" value="NZ_CP019606.1"/>
</dbReference>
<reference evidence="3" key="1">
    <citation type="submission" date="2017-02" db="EMBL/GenBank/DDBJ databases">
        <title>Tessaracoccus aquaemaris sp. nov., isolated from the intestine of a Korean rockfish, Sebastes schlegelii, in a marine aquaculture pond.</title>
        <authorList>
            <person name="Tak E.J."/>
            <person name="Bae J.-W."/>
        </authorList>
    </citation>
    <scope>NUCLEOTIDE SEQUENCE [LARGE SCALE GENOMIC DNA]</scope>
    <source>
        <strain evidence="3">NSG39</strain>
    </source>
</reference>
<evidence type="ECO:0000256" key="1">
    <source>
        <dbReference type="SAM" id="Phobius"/>
    </source>
</evidence>
<keyword evidence="1" id="KW-1133">Transmembrane helix</keyword>
<dbReference type="AlphaFoldDB" id="A0A1Q2CNH1"/>
<name>A0A1Q2CNH1_9ACTN</name>
<feature type="transmembrane region" description="Helical" evidence="1">
    <location>
        <begin position="150"/>
        <end position="168"/>
    </location>
</feature>
<keyword evidence="1" id="KW-0472">Membrane</keyword>
<sequence length="282" mass="28293">MTDLTRRALSLPAALGATTVGLLLALTGGVRVANQHARYDPIPSLGDIALLVVGLLLIVAAGASIALSRLGVVVTGGLLLLIGLVVMFAPLSPAGASTLMRAIFALARDPLGPGNGLLMTASMGMVTTLGALFVTLGFMTPSRRSAPGRSTLPCAAAGLLTVVCVWLVCHTGNAFYRERLVTMGGEGLSGLIVLAAVVALCASLIPHRWSAAGGFVAGAIVALCGFLLIAAPAAQLGPLSARIFQSIGMTGSLGIPLVIAAALIGCSLGSVLGSRRAPQHFG</sequence>
<proteinExistence type="predicted"/>
<dbReference type="KEGG" id="tes:BW730_09025"/>
<dbReference type="STRING" id="1332264.BW730_09025"/>
<gene>
    <name evidence="2" type="ORF">BW730_09025</name>
</gene>
<feature type="transmembrane region" description="Helical" evidence="1">
    <location>
        <begin position="116"/>
        <end position="138"/>
    </location>
</feature>
<feature type="transmembrane region" description="Helical" evidence="1">
    <location>
        <begin position="79"/>
        <end position="104"/>
    </location>
</feature>